<comment type="caution">
    <text evidence="1">The sequence shown here is derived from an EMBL/GenBank/DDBJ whole genome shotgun (WGS) entry which is preliminary data.</text>
</comment>
<organism evidence="1 2">
    <name type="scientific">Phytophthora aleatoria</name>
    <dbReference type="NCBI Taxonomy" id="2496075"/>
    <lineage>
        <taxon>Eukaryota</taxon>
        <taxon>Sar</taxon>
        <taxon>Stramenopiles</taxon>
        <taxon>Oomycota</taxon>
        <taxon>Peronosporomycetes</taxon>
        <taxon>Peronosporales</taxon>
        <taxon>Peronosporaceae</taxon>
        <taxon>Phytophthora</taxon>
    </lineage>
</organism>
<sequence>MASNCRQSPVNLLVAEVNNFECFLMSLRKKDGKSPGKSVYSLKRTVVRRQQEDGESLVEGNMNFQFSFLDKLCKPM</sequence>
<dbReference type="Proteomes" id="UP000709295">
    <property type="component" value="Unassembled WGS sequence"/>
</dbReference>
<keyword evidence="2" id="KW-1185">Reference proteome</keyword>
<protein>
    <submittedName>
        <fullName evidence="1">Uncharacterized protein</fullName>
    </submittedName>
</protein>
<dbReference type="AlphaFoldDB" id="A0A8J5M255"/>
<feature type="non-terminal residue" evidence="1">
    <location>
        <position position="76"/>
    </location>
</feature>
<evidence type="ECO:0000313" key="2">
    <source>
        <dbReference type="Proteomes" id="UP000709295"/>
    </source>
</evidence>
<name>A0A8J5M255_9STRA</name>
<reference evidence="1" key="1">
    <citation type="submission" date="2021-01" db="EMBL/GenBank/DDBJ databases">
        <title>Phytophthora aleatoria, a newly-described species from Pinus radiata is distinct from Phytophthora cactorum isolates based on comparative genomics.</title>
        <authorList>
            <person name="Mcdougal R."/>
            <person name="Panda P."/>
            <person name="Williams N."/>
            <person name="Studholme D.J."/>
        </authorList>
    </citation>
    <scope>NUCLEOTIDE SEQUENCE</scope>
    <source>
        <strain evidence="1">NZFS 4037</strain>
    </source>
</reference>
<dbReference type="EMBL" id="JAENGY010001992">
    <property type="protein sequence ID" value="KAG6945910.1"/>
    <property type="molecule type" value="Genomic_DNA"/>
</dbReference>
<evidence type="ECO:0000313" key="1">
    <source>
        <dbReference type="EMBL" id="KAG6945910.1"/>
    </source>
</evidence>
<proteinExistence type="predicted"/>
<accession>A0A8J5M255</accession>
<gene>
    <name evidence="1" type="ORF">JG688_00016310</name>
</gene>